<gene>
    <name evidence="1" type="ORF">SM757_18015</name>
</gene>
<proteinExistence type="predicted"/>
<accession>A0ABU5IH59</accession>
<comment type="caution">
    <text evidence="1">The sequence shown here is derived from an EMBL/GenBank/DDBJ whole genome shotgun (WGS) entry which is preliminary data.</text>
</comment>
<keyword evidence="2" id="KW-1185">Reference proteome</keyword>
<evidence type="ECO:0000313" key="1">
    <source>
        <dbReference type="EMBL" id="MDZ5458477.1"/>
    </source>
</evidence>
<evidence type="ECO:0000313" key="2">
    <source>
        <dbReference type="Proteomes" id="UP001293718"/>
    </source>
</evidence>
<reference evidence="1 2" key="1">
    <citation type="submission" date="2023-11" db="EMBL/GenBank/DDBJ databases">
        <title>Draft genome of Azohydromonas lata strain H1 (DSM1123), a polyhydroxyalkanoate producer.</title>
        <authorList>
            <person name="Traversa D."/>
            <person name="D'Addabbo P."/>
            <person name="Pazzani C."/>
            <person name="Manzari C."/>
            <person name="Chiara M."/>
            <person name="Scrascia M."/>
        </authorList>
    </citation>
    <scope>NUCLEOTIDE SEQUENCE [LARGE SCALE GENOMIC DNA]</scope>
    <source>
        <strain evidence="1 2">H1</strain>
    </source>
</reference>
<dbReference type="EMBL" id="JAXOJX010000030">
    <property type="protein sequence ID" value="MDZ5458477.1"/>
    <property type="molecule type" value="Genomic_DNA"/>
</dbReference>
<sequence>MVFGGTGILMSSMQVLAQEEDDFNLWFDTEHLAERVAIPGFLEARRYESLSTPVRYLQIYNAVDFEALDSAPYRAALAHQTPWSLHHIARFIAPTRVVGRLVHSRGQTRGAGVALVRLRPKEGARMMPSLEPYLRMLDVPGVVCAHFVEGDPELSKPVTVTGAHPGSGDDYIIIECAGADVAQRVASQMDQPSSSYGELVEVAAYRLRTDLTAYALARTRQDQACPHRG</sequence>
<protein>
    <submittedName>
        <fullName evidence="1">DUF4286 family protein</fullName>
    </submittedName>
</protein>
<dbReference type="RefSeq" id="WP_322466548.1">
    <property type="nucleotide sequence ID" value="NZ_JAXOJX010000030.1"/>
</dbReference>
<dbReference type="Proteomes" id="UP001293718">
    <property type="component" value="Unassembled WGS sequence"/>
</dbReference>
<organism evidence="1 2">
    <name type="scientific">Azohydromonas lata</name>
    <dbReference type="NCBI Taxonomy" id="45677"/>
    <lineage>
        <taxon>Bacteria</taxon>
        <taxon>Pseudomonadati</taxon>
        <taxon>Pseudomonadota</taxon>
        <taxon>Betaproteobacteria</taxon>
        <taxon>Burkholderiales</taxon>
        <taxon>Sphaerotilaceae</taxon>
        <taxon>Azohydromonas</taxon>
    </lineage>
</organism>
<name>A0ABU5IH59_9BURK</name>